<dbReference type="InterPro" id="IPR003130">
    <property type="entry name" value="GED"/>
</dbReference>
<keyword evidence="1" id="KW-0547">Nucleotide-binding</keyword>
<gene>
    <name evidence="6" type="ORF">M0811_06922</name>
</gene>
<proteinExistence type="predicted"/>
<dbReference type="InterPro" id="IPR045063">
    <property type="entry name" value="Dynamin_N"/>
</dbReference>
<dbReference type="GO" id="GO:0005874">
    <property type="term" value="C:microtubule"/>
    <property type="evidence" value="ECO:0007669"/>
    <property type="project" value="TreeGrafter"/>
</dbReference>
<dbReference type="PANTHER" id="PTHR11566">
    <property type="entry name" value="DYNAMIN"/>
    <property type="match status" value="1"/>
</dbReference>
<dbReference type="GO" id="GO:0000266">
    <property type="term" value="P:mitochondrial fission"/>
    <property type="evidence" value="ECO:0007669"/>
    <property type="project" value="TreeGrafter"/>
</dbReference>
<reference evidence="6" key="1">
    <citation type="submission" date="2022-10" db="EMBL/GenBank/DDBJ databases">
        <title>Novel sulphate-reducing endosymbionts in the free-living metamonad Anaeramoeba.</title>
        <authorList>
            <person name="Jerlstrom-Hultqvist J."/>
            <person name="Cepicka I."/>
            <person name="Gallot-Lavallee L."/>
            <person name="Salas-Leiva D."/>
            <person name="Curtis B.A."/>
            <person name="Zahonova K."/>
            <person name="Pipaliya S."/>
            <person name="Dacks J."/>
            <person name="Roger A.J."/>
        </authorList>
    </citation>
    <scope>NUCLEOTIDE SEQUENCE</scope>
    <source>
        <strain evidence="6">BMAN</strain>
    </source>
</reference>
<keyword evidence="7" id="KW-1185">Reference proteome</keyword>
<dbReference type="PANTHER" id="PTHR11566:SF21">
    <property type="entry name" value="DYNAMIN RELATED PROTEIN 1, ISOFORM A"/>
    <property type="match status" value="1"/>
</dbReference>
<dbReference type="PROSITE" id="PS51718">
    <property type="entry name" value="G_DYNAMIN_2"/>
    <property type="match status" value="1"/>
</dbReference>
<sequence>MSYNNVIQIVNQLQIAMAELESPPLDLPQIVVCGSQSSGKSAVLTKIIGKDFLPQGTGIVTRCPIVLQLSPINPQSNQKEFATFHHNSKVFYDFDEIKEEIKTETERLAPKLSVSQSPIYLSLHLKNIPELTLVDLPGLTNIPTNYQPQEIVDQIREIVFSYLRNENALIVVVTPANQDIANDLAIKAAQQFDSEGKRTLCVLTKLDLMDQETHAMELIEGKILSLKLGFIPVVNRSQKDLNQKISIQKSLENEKNFFETHNQYKQIAYKCGTKYLSEQLSELLINHIKAQIPVLQEQISTRISKTKLEYESLRGDSLTEKSNSKGEQIIRLLHKFCQENTETINGTSTKIETNKLYGGSLINYIFNDIFVRFMSEIDITEGISKHEIINTIRNCAGPRNNFLVPEKAFEILITREILKLETPCLKCIDQVAEELNKIIKSLDLPEFSQYHNLQNQVLQVSSQFIKFLVKKTKKFARNLVQIESAYINTGHPHFQYPTDLITQITAQKRPKDFFLTNETKPKVARKSTDLPPVPSVIRSVGELSESQKKDATLIYQLMKNYFEIVQTKISDSIPKSILHFLVYHFRDNLLPVLHSHIYQPENFDKLLEENQVEVEKRKKCYQKLESLKKAKKIIKQVTDVPGFYSENSFPKVKSKQKHIFSSSKIIKENDEKNQSFEIKDSNDSNLFSFSHVSNENQSRSLFDVNRSNRSKDNTPRRRRSGSFTLSRNRKRSDNLEKIDSLIKFGNW</sequence>
<evidence type="ECO:0000313" key="6">
    <source>
        <dbReference type="EMBL" id="KAJ5076060.1"/>
    </source>
</evidence>
<dbReference type="GO" id="GO:0016020">
    <property type="term" value="C:membrane"/>
    <property type="evidence" value="ECO:0007669"/>
    <property type="project" value="TreeGrafter"/>
</dbReference>
<dbReference type="GO" id="GO:0005739">
    <property type="term" value="C:mitochondrion"/>
    <property type="evidence" value="ECO:0007669"/>
    <property type="project" value="TreeGrafter"/>
</dbReference>
<feature type="region of interest" description="Disordered" evidence="3">
    <location>
        <begin position="705"/>
        <end position="728"/>
    </location>
</feature>
<name>A0A9Q0LP26_ANAIG</name>
<evidence type="ECO:0000256" key="1">
    <source>
        <dbReference type="ARBA" id="ARBA00022741"/>
    </source>
</evidence>
<organism evidence="6 7">
    <name type="scientific">Anaeramoeba ignava</name>
    <name type="common">Anaerobic marine amoeba</name>
    <dbReference type="NCBI Taxonomy" id="1746090"/>
    <lineage>
        <taxon>Eukaryota</taxon>
        <taxon>Metamonada</taxon>
        <taxon>Anaeramoebidae</taxon>
        <taxon>Anaeramoeba</taxon>
    </lineage>
</organism>
<evidence type="ECO:0000256" key="3">
    <source>
        <dbReference type="SAM" id="MobiDB-lite"/>
    </source>
</evidence>
<dbReference type="OMA" id="KICHNCG"/>
<dbReference type="InterPro" id="IPR027417">
    <property type="entry name" value="P-loop_NTPase"/>
</dbReference>
<accession>A0A9Q0LP26</accession>
<dbReference type="InterPro" id="IPR022812">
    <property type="entry name" value="Dynamin"/>
</dbReference>
<dbReference type="GO" id="GO:0008017">
    <property type="term" value="F:microtubule binding"/>
    <property type="evidence" value="ECO:0007669"/>
    <property type="project" value="TreeGrafter"/>
</dbReference>
<dbReference type="GO" id="GO:0006897">
    <property type="term" value="P:endocytosis"/>
    <property type="evidence" value="ECO:0007669"/>
    <property type="project" value="TreeGrafter"/>
</dbReference>
<keyword evidence="2" id="KW-0342">GTP-binding</keyword>
<comment type="caution">
    <text evidence="6">The sequence shown here is derived from an EMBL/GenBank/DDBJ whole genome shotgun (WGS) entry which is preliminary data.</text>
</comment>
<dbReference type="SUPFAM" id="SSF52540">
    <property type="entry name" value="P-loop containing nucleoside triphosphate hydrolases"/>
    <property type="match status" value="1"/>
</dbReference>
<dbReference type="InterPro" id="IPR001401">
    <property type="entry name" value="Dynamin_GTPase"/>
</dbReference>
<protein>
    <submittedName>
        <fullName evidence="6">Dynamin related protein 1 isoform a</fullName>
    </submittedName>
</protein>
<evidence type="ECO:0000259" key="4">
    <source>
        <dbReference type="PROSITE" id="PS51388"/>
    </source>
</evidence>
<dbReference type="GO" id="GO:0016559">
    <property type="term" value="P:peroxisome fission"/>
    <property type="evidence" value="ECO:0007669"/>
    <property type="project" value="TreeGrafter"/>
</dbReference>
<dbReference type="SMART" id="SM00053">
    <property type="entry name" value="DYNc"/>
    <property type="match status" value="1"/>
</dbReference>
<evidence type="ECO:0000259" key="5">
    <source>
        <dbReference type="PROSITE" id="PS51718"/>
    </source>
</evidence>
<dbReference type="Gene3D" id="3.40.50.300">
    <property type="entry name" value="P-loop containing nucleotide triphosphate hydrolases"/>
    <property type="match status" value="1"/>
</dbReference>
<dbReference type="GO" id="GO:0003924">
    <property type="term" value="F:GTPase activity"/>
    <property type="evidence" value="ECO:0007669"/>
    <property type="project" value="InterPro"/>
</dbReference>
<dbReference type="GO" id="GO:0005525">
    <property type="term" value="F:GTP binding"/>
    <property type="evidence" value="ECO:0007669"/>
    <property type="project" value="InterPro"/>
</dbReference>
<dbReference type="InterPro" id="IPR000375">
    <property type="entry name" value="Dynamin_stalk"/>
</dbReference>
<dbReference type="Gene3D" id="1.20.120.1240">
    <property type="entry name" value="Dynamin, middle domain"/>
    <property type="match status" value="1"/>
</dbReference>
<dbReference type="OrthoDB" id="5061070at2759"/>
<dbReference type="Proteomes" id="UP001149090">
    <property type="component" value="Unassembled WGS sequence"/>
</dbReference>
<evidence type="ECO:0000313" key="7">
    <source>
        <dbReference type="Proteomes" id="UP001149090"/>
    </source>
</evidence>
<evidence type="ECO:0000256" key="2">
    <source>
        <dbReference type="ARBA" id="ARBA00023134"/>
    </source>
</evidence>
<dbReference type="SMART" id="SM00302">
    <property type="entry name" value="GED"/>
    <property type="match status" value="1"/>
</dbReference>
<dbReference type="Pfam" id="PF01031">
    <property type="entry name" value="Dynamin_M"/>
    <property type="match status" value="1"/>
</dbReference>
<dbReference type="InterPro" id="IPR020850">
    <property type="entry name" value="GED_dom"/>
</dbReference>
<dbReference type="EMBL" id="JAPDFW010000063">
    <property type="protein sequence ID" value="KAJ5076060.1"/>
    <property type="molecule type" value="Genomic_DNA"/>
</dbReference>
<dbReference type="PROSITE" id="PS51388">
    <property type="entry name" value="GED"/>
    <property type="match status" value="1"/>
</dbReference>
<feature type="domain" description="Dynamin-type G" evidence="5">
    <location>
        <begin position="24"/>
        <end position="293"/>
    </location>
</feature>
<dbReference type="AlphaFoldDB" id="A0A9Q0LP26"/>
<feature type="domain" description="GED" evidence="4">
    <location>
        <begin position="551"/>
        <end position="642"/>
    </location>
</feature>
<dbReference type="Pfam" id="PF00350">
    <property type="entry name" value="Dynamin_N"/>
    <property type="match status" value="1"/>
</dbReference>
<dbReference type="Pfam" id="PF02212">
    <property type="entry name" value="GED"/>
    <property type="match status" value="1"/>
</dbReference>
<dbReference type="CDD" id="cd08771">
    <property type="entry name" value="DLP_1"/>
    <property type="match status" value="1"/>
</dbReference>
<dbReference type="InterPro" id="IPR030381">
    <property type="entry name" value="G_DYNAMIN_dom"/>
</dbReference>
<dbReference type="GO" id="GO:0048312">
    <property type="term" value="P:intracellular distribution of mitochondria"/>
    <property type="evidence" value="ECO:0007669"/>
    <property type="project" value="TreeGrafter"/>
</dbReference>
<dbReference type="PRINTS" id="PR00195">
    <property type="entry name" value="DYNAMIN"/>
</dbReference>